<evidence type="ECO:0000256" key="2">
    <source>
        <dbReference type="ARBA" id="ARBA00023002"/>
    </source>
</evidence>
<dbReference type="InterPro" id="IPR036291">
    <property type="entry name" value="NAD(P)-bd_dom_sf"/>
</dbReference>
<dbReference type="InterPro" id="IPR046346">
    <property type="entry name" value="Aminoacid_DH-like_N_sf"/>
</dbReference>
<dbReference type="Gene3D" id="3.40.50.10860">
    <property type="entry name" value="Leucine Dehydrogenase, chain A, domain 1"/>
    <property type="match status" value="1"/>
</dbReference>
<sequence>MVLRIAQRNSLRRSLYPSTIRLDLTPVSYKSFGKVYLTMTLTAEPVNSAHISDDTAGVFDRADYLRDYPHEQVSFFQDPASGLKAIVAIHSTTLGPALGGTRFYPYADESSAVTDVLRLSRGMTYKAAVAGVDLGGGKAVIIGDPATAKSAELLGAYAKFVQTLGGRYITAGDVGTNSDDLDVIGLGTDFVVGRNAKAGGSGDSAPMTALGVFQSLLAAAQSHWGSRDLAGKTVGVEGTGKVGYELIKLLLADGATVLATDVNATALDRVKADFPQVQIVDSVIDADLDVYAPCAMGATLSHATAEAITAAVICGAANNQLTEPEVESVLSDRGITWVPDYVANGGGLIQVAGELKEHTAEQVRAQVEKIFDTVAEILAKAKAEAILAGDAADSVAEARIAQAVRLRTAS</sequence>
<accession>A0A652YIL9</accession>
<dbReference type="Gene3D" id="3.40.50.720">
    <property type="entry name" value="NAD(P)-binding Rossmann-like Domain"/>
    <property type="match status" value="1"/>
</dbReference>
<dbReference type="PANTHER" id="PTHR42722">
    <property type="entry name" value="LEUCINE DEHYDROGENASE"/>
    <property type="match status" value="1"/>
</dbReference>
<gene>
    <name evidence="6" type="ORF">FNL38_10993</name>
</gene>
<dbReference type="PROSITE" id="PS00074">
    <property type="entry name" value="GLFV_DEHYDROGENASE"/>
    <property type="match status" value="1"/>
</dbReference>
<organism evidence="6">
    <name type="scientific">Nocardia globerula</name>
    <dbReference type="NCBI Taxonomy" id="1818"/>
    <lineage>
        <taxon>Bacteria</taxon>
        <taxon>Bacillati</taxon>
        <taxon>Actinomycetota</taxon>
        <taxon>Actinomycetes</taxon>
        <taxon>Mycobacteriales</taxon>
        <taxon>Nocardiaceae</taxon>
        <taxon>Nocardia</taxon>
    </lineage>
</organism>
<feature type="domain" description="Glutamate/phenylalanine/leucine/valine/L-tryptophan dehydrogenase C-terminal" evidence="5">
    <location>
        <begin position="202"/>
        <end position="408"/>
    </location>
</feature>
<dbReference type="EMBL" id="VNIQ01000009">
    <property type="protein sequence ID" value="TYQ01079.1"/>
    <property type="molecule type" value="Genomic_DNA"/>
</dbReference>
<evidence type="ECO:0000256" key="3">
    <source>
        <dbReference type="ARBA" id="ARBA00023027"/>
    </source>
</evidence>
<keyword evidence="3" id="KW-0520">NAD</keyword>
<evidence type="ECO:0000313" key="6">
    <source>
        <dbReference type="EMBL" id="TYQ01079.1"/>
    </source>
</evidence>
<keyword evidence="2 4" id="KW-0560">Oxidoreductase</keyword>
<proteinExistence type="inferred from homology"/>
<dbReference type="InterPro" id="IPR006096">
    <property type="entry name" value="Glu/Leu/Phe/Val/Trp_DH_C"/>
</dbReference>
<dbReference type="SUPFAM" id="SSF51735">
    <property type="entry name" value="NAD(P)-binding Rossmann-fold domains"/>
    <property type="match status" value="1"/>
</dbReference>
<dbReference type="FunFam" id="3.40.50.10860:FF:000010">
    <property type="entry name" value="Leucine dehydrogenase"/>
    <property type="match status" value="1"/>
</dbReference>
<dbReference type="SMART" id="SM00839">
    <property type="entry name" value="ELFV_dehydrog"/>
    <property type="match status" value="1"/>
</dbReference>
<dbReference type="SUPFAM" id="SSF53223">
    <property type="entry name" value="Aminoacid dehydrogenase-like, N-terminal domain"/>
    <property type="match status" value="1"/>
</dbReference>
<dbReference type="GO" id="GO:0006520">
    <property type="term" value="P:amino acid metabolic process"/>
    <property type="evidence" value="ECO:0007669"/>
    <property type="project" value="InterPro"/>
</dbReference>
<dbReference type="InterPro" id="IPR016211">
    <property type="entry name" value="Glu/Phe/Leu/Val/Trp_DH_bac/arc"/>
</dbReference>
<dbReference type="InterPro" id="IPR006097">
    <property type="entry name" value="Glu/Leu/Phe/Val/Trp_DH_dimer"/>
</dbReference>
<evidence type="ECO:0000259" key="5">
    <source>
        <dbReference type="SMART" id="SM00839"/>
    </source>
</evidence>
<name>A0A652YIL9_NOCGL</name>
<comment type="caution">
    <text evidence="6">The sequence shown here is derived from an EMBL/GenBank/DDBJ whole genome shotgun (WGS) entry which is preliminary data.</text>
</comment>
<dbReference type="GO" id="GO:0016639">
    <property type="term" value="F:oxidoreductase activity, acting on the CH-NH2 group of donors, NAD or NADP as acceptor"/>
    <property type="evidence" value="ECO:0007669"/>
    <property type="project" value="InterPro"/>
</dbReference>
<dbReference type="Pfam" id="PF00208">
    <property type="entry name" value="ELFV_dehydrog"/>
    <property type="match status" value="2"/>
</dbReference>
<dbReference type="InterPro" id="IPR006095">
    <property type="entry name" value="Glu/Leu/Phe/Val/Trp_DH"/>
</dbReference>
<dbReference type="PANTHER" id="PTHR42722:SF1">
    <property type="entry name" value="VALINE DEHYDROGENASE"/>
    <property type="match status" value="1"/>
</dbReference>
<reference evidence="6" key="1">
    <citation type="submission" date="2019-07" db="EMBL/GenBank/DDBJ databases">
        <title>Genomic Encyclopedia of Type Strains, Phase IV (KMG-IV): sequencing the most valuable type-strain genomes for metagenomic binning, comparative biology and taxonomic classification.</title>
        <authorList>
            <person name="Goeker M."/>
        </authorList>
    </citation>
    <scope>NUCLEOTIDE SEQUENCE</scope>
    <source>
        <strain evidence="6">DSM 44596</strain>
    </source>
</reference>
<dbReference type="CDD" id="cd01075">
    <property type="entry name" value="NAD_bind_Leu_Phe_Val_DH"/>
    <property type="match status" value="1"/>
</dbReference>
<comment type="similarity">
    <text evidence="1 4">Belongs to the Glu/Leu/Phe/Val dehydrogenases family.</text>
</comment>
<dbReference type="Pfam" id="PF02812">
    <property type="entry name" value="ELFV_dehydrog_N"/>
    <property type="match status" value="1"/>
</dbReference>
<evidence type="ECO:0000256" key="4">
    <source>
        <dbReference type="RuleBase" id="RU004417"/>
    </source>
</evidence>
<dbReference type="PRINTS" id="PR00082">
    <property type="entry name" value="GLFDHDRGNASE"/>
</dbReference>
<protein>
    <submittedName>
        <fullName evidence="6">Glutamate dehydrogenase/leucine dehydrogenase</fullName>
    </submittedName>
</protein>
<evidence type="ECO:0000256" key="1">
    <source>
        <dbReference type="ARBA" id="ARBA00006382"/>
    </source>
</evidence>
<dbReference type="AlphaFoldDB" id="A0A652YIL9"/>
<dbReference type="InterPro" id="IPR033524">
    <property type="entry name" value="Glu/Leu/Phe/Val_DH_AS"/>
</dbReference>